<evidence type="ECO:0000256" key="2">
    <source>
        <dbReference type="ARBA" id="ARBA00023004"/>
    </source>
</evidence>
<protein>
    <recommendedName>
        <fullName evidence="4">4Fe-4S ferredoxin-type domain-containing protein</fullName>
    </recommendedName>
</protein>
<evidence type="ECO:0000313" key="5">
    <source>
        <dbReference type="EMBL" id="SHH78605.1"/>
    </source>
</evidence>
<dbReference type="OrthoDB" id="9773828at2"/>
<dbReference type="RefSeq" id="WP_073338744.1">
    <property type="nucleotide sequence ID" value="NZ_FQXM01000013.1"/>
</dbReference>
<gene>
    <name evidence="5" type="ORF">SAMN02745207_02481</name>
</gene>
<dbReference type="InterPro" id="IPR053135">
    <property type="entry name" value="AKR2_Oxidoreductase"/>
</dbReference>
<dbReference type="GO" id="GO:0051536">
    <property type="term" value="F:iron-sulfur cluster binding"/>
    <property type="evidence" value="ECO:0007669"/>
    <property type="project" value="UniProtKB-KW"/>
</dbReference>
<dbReference type="CDD" id="cd19096">
    <property type="entry name" value="AKR_Fe-S_oxidoreductase"/>
    <property type="match status" value="1"/>
</dbReference>
<dbReference type="GO" id="GO:0016491">
    <property type="term" value="F:oxidoreductase activity"/>
    <property type="evidence" value="ECO:0007669"/>
    <property type="project" value="InterPro"/>
</dbReference>
<dbReference type="Gene3D" id="3.20.20.100">
    <property type="entry name" value="NADP-dependent oxidoreductase domain"/>
    <property type="match status" value="1"/>
</dbReference>
<dbReference type="Proteomes" id="UP000184447">
    <property type="component" value="Unassembled WGS sequence"/>
</dbReference>
<dbReference type="InterPro" id="IPR017900">
    <property type="entry name" value="4Fe4S_Fe_S_CS"/>
</dbReference>
<evidence type="ECO:0000313" key="6">
    <source>
        <dbReference type="Proteomes" id="UP000184447"/>
    </source>
</evidence>
<evidence type="ECO:0000259" key="4">
    <source>
        <dbReference type="PROSITE" id="PS51379"/>
    </source>
</evidence>
<keyword evidence="1" id="KW-0479">Metal-binding</keyword>
<dbReference type="AlphaFoldDB" id="A0A1M5VTL5"/>
<keyword evidence="6" id="KW-1185">Reference proteome</keyword>
<evidence type="ECO:0000256" key="1">
    <source>
        <dbReference type="ARBA" id="ARBA00022723"/>
    </source>
</evidence>
<sequence length="417" mass="47251">MQYRTMPNSTEKLSVLGYGCMRLPTHVGGEASSLIDKDKALKQIRDAIDNGVNYLDTAYPYHLGASESFLGEYVLKDGYREKVKIATKLPCYIINKRETMEEIFQKQLGKLQVEYIDYYLLHALDGKSWDKMLSLGIIDFMDKIRKEGKVKHMGFSFHGKKEDFMRIVDGYDWEFTQVQFNILDEHFQAGIEGIEYAYSKGMGVIVMEPLRGGSLVGKIPKEVQKLYDSAEIKKSPADWALRWVWNHPAVTMILSGMNREDHIKENMKIASEALPNSMTETEINIVEKVRKTYNKLMQVGCTGCAYCMPCPAGIDIPAAFKNLNNYHMFSKMGAKISHMTYLGIQSADGKAHWTSSCIDCGKCEKRCPQHIPVRKVFKQVQQNLEKPSIKALASVARVVVNKKGKATKESSKPLDIN</sequence>
<name>A0A1M5VTL5_9CLOT</name>
<dbReference type="EMBL" id="FQXM01000013">
    <property type="protein sequence ID" value="SHH78605.1"/>
    <property type="molecule type" value="Genomic_DNA"/>
</dbReference>
<dbReference type="STRING" id="1121316.SAMN02745207_02481"/>
<dbReference type="InterPro" id="IPR023210">
    <property type="entry name" value="NADP_OxRdtase_dom"/>
</dbReference>
<dbReference type="InterPro" id="IPR017896">
    <property type="entry name" value="4Fe4S_Fe-S-bd"/>
</dbReference>
<dbReference type="SUPFAM" id="SSF51430">
    <property type="entry name" value="NAD(P)-linked oxidoreductase"/>
    <property type="match status" value="1"/>
</dbReference>
<dbReference type="Pfam" id="PF00248">
    <property type="entry name" value="Aldo_ket_red"/>
    <property type="match status" value="1"/>
</dbReference>
<dbReference type="SUPFAM" id="SSF46548">
    <property type="entry name" value="alpha-helical ferredoxin"/>
    <property type="match status" value="1"/>
</dbReference>
<reference evidence="5 6" key="1">
    <citation type="submission" date="2016-11" db="EMBL/GenBank/DDBJ databases">
        <authorList>
            <person name="Jaros S."/>
            <person name="Januszkiewicz K."/>
            <person name="Wedrychowicz H."/>
        </authorList>
    </citation>
    <scope>NUCLEOTIDE SEQUENCE [LARGE SCALE GENOMIC DNA]</scope>
    <source>
        <strain evidence="5 6">DSM 8605</strain>
    </source>
</reference>
<evidence type="ECO:0000256" key="3">
    <source>
        <dbReference type="ARBA" id="ARBA00023014"/>
    </source>
</evidence>
<proteinExistence type="predicted"/>
<keyword evidence="2" id="KW-0408">Iron</keyword>
<dbReference type="GO" id="GO:0046872">
    <property type="term" value="F:metal ion binding"/>
    <property type="evidence" value="ECO:0007669"/>
    <property type="project" value="UniProtKB-KW"/>
</dbReference>
<dbReference type="InterPro" id="IPR036812">
    <property type="entry name" value="NAD(P)_OxRdtase_dom_sf"/>
</dbReference>
<dbReference type="Pfam" id="PF13187">
    <property type="entry name" value="Fer4_9"/>
    <property type="match status" value="1"/>
</dbReference>
<dbReference type="PROSITE" id="PS00198">
    <property type="entry name" value="4FE4S_FER_1"/>
    <property type="match status" value="1"/>
</dbReference>
<keyword evidence="3" id="KW-0411">Iron-sulfur</keyword>
<accession>A0A1M5VTL5</accession>
<feature type="domain" description="4Fe-4S ferredoxin-type" evidence="4">
    <location>
        <begin position="349"/>
        <end position="377"/>
    </location>
</feature>
<dbReference type="PROSITE" id="PS51379">
    <property type="entry name" value="4FE4S_FER_2"/>
    <property type="match status" value="1"/>
</dbReference>
<organism evidence="5 6">
    <name type="scientific">Clostridium grantii DSM 8605</name>
    <dbReference type="NCBI Taxonomy" id="1121316"/>
    <lineage>
        <taxon>Bacteria</taxon>
        <taxon>Bacillati</taxon>
        <taxon>Bacillota</taxon>
        <taxon>Clostridia</taxon>
        <taxon>Eubacteriales</taxon>
        <taxon>Clostridiaceae</taxon>
        <taxon>Clostridium</taxon>
    </lineage>
</organism>
<dbReference type="PRINTS" id="PR00069">
    <property type="entry name" value="ALDKETRDTASE"/>
</dbReference>
<dbReference type="PANTHER" id="PTHR43312:SF2">
    <property type="entry name" value="OXIDOREDUCTASE"/>
    <property type="match status" value="1"/>
</dbReference>
<dbReference type="PANTHER" id="PTHR43312">
    <property type="entry name" value="D-THREO-ALDOSE 1-DEHYDROGENASE"/>
    <property type="match status" value="1"/>
</dbReference>
<dbReference type="InterPro" id="IPR020471">
    <property type="entry name" value="AKR"/>
</dbReference>